<evidence type="ECO:0000313" key="1">
    <source>
        <dbReference type="EMBL" id="KNE99038.1"/>
    </source>
</evidence>
<gene>
    <name evidence="1" type="ORF">PSTG_07691</name>
</gene>
<dbReference type="EMBL" id="AJIL01000050">
    <property type="protein sequence ID" value="KNE99038.1"/>
    <property type="molecule type" value="Genomic_DNA"/>
</dbReference>
<reference evidence="2" key="1">
    <citation type="submission" date="2014-03" db="EMBL/GenBank/DDBJ databases">
        <title>The Genome Sequence of Puccinia striiformis f. sp. tritici PST-78.</title>
        <authorList>
            <consortium name="The Broad Institute Genome Sequencing Platform"/>
            <person name="Cuomo C."/>
            <person name="Hulbert S."/>
            <person name="Chen X."/>
            <person name="Walker B."/>
            <person name="Young S.K."/>
            <person name="Zeng Q."/>
            <person name="Gargeya S."/>
            <person name="Fitzgerald M."/>
            <person name="Haas B."/>
            <person name="Abouelleil A."/>
            <person name="Alvarado L."/>
            <person name="Arachchi H.M."/>
            <person name="Berlin A.M."/>
            <person name="Chapman S.B."/>
            <person name="Goldberg J."/>
            <person name="Griggs A."/>
            <person name="Gujja S."/>
            <person name="Hansen M."/>
            <person name="Howarth C."/>
            <person name="Imamovic A."/>
            <person name="Larimer J."/>
            <person name="McCowan C."/>
            <person name="Montmayeur A."/>
            <person name="Murphy C."/>
            <person name="Neiman D."/>
            <person name="Pearson M."/>
            <person name="Priest M."/>
            <person name="Roberts A."/>
            <person name="Saif S."/>
            <person name="Shea T."/>
            <person name="Sisk P."/>
            <person name="Sykes S."/>
            <person name="Wortman J."/>
            <person name="Nusbaum C."/>
            <person name="Birren B."/>
        </authorList>
    </citation>
    <scope>NUCLEOTIDE SEQUENCE [LARGE SCALE GENOMIC DNA]</scope>
    <source>
        <strain evidence="2">race PST-78</strain>
    </source>
</reference>
<sequence length="122" mass="13374">MAPIFPDTIVLSHATFSSSAVAGGHYRLLKSDPALLGKPYPGVLFDATLSKLVQCDIKQAYSMSWPIHQLDWTAQHAIEPACLMPHQIGFFRGGAYEKPIQAARPTRHQDSLSNMALNTLAQ</sequence>
<organism evidence="1 2">
    <name type="scientific">Puccinia striiformis f. sp. tritici PST-78</name>
    <dbReference type="NCBI Taxonomy" id="1165861"/>
    <lineage>
        <taxon>Eukaryota</taxon>
        <taxon>Fungi</taxon>
        <taxon>Dikarya</taxon>
        <taxon>Basidiomycota</taxon>
        <taxon>Pucciniomycotina</taxon>
        <taxon>Pucciniomycetes</taxon>
        <taxon>Pucciniales</taxon>
        <taxon>Pucciniaceae</taxon>
        <taxon>Puccinia</taxon>
    </lineage>
</organism>
<dbReference type="AlphaFoldDB" id="A0A0L0VIF0"/>
<evidence type="ECO:0000313" key="2">
    <source>
        <dbReference type="Proteomes" id="UP000054564"/>
    </source>
</evidence>
<dbReference type="Proteomes" id="UP000054564">
    <property type="component" value="Unassembled WGS sequence"/>
</dbReference>
<keyword evidence="2" id="KW-1185">Reference proteome</keyword>
<proteinExistence type="predicted"/>
<accession>A0A0L0VIF0</accession>
<protein>
    <submittedName>
        <fullName evidence="1">Uncharacterized protein</fullName>
    </submittedName>
</protein>
<comment type="caution">
    <text evidence="1">The sequence shown here is derived from an EMBL/GenBank/DDBJ whole genome shotgun (WGS) entry which is preliminary data.</text>
</comment>
<name>A0A0L0VIF0_9BASI</name>